<dbReference type="SUPFAM" id="SSF53850">
    <property type="entry name" value="Periplasmic binding protein-like II"/>
    <property type="match status" value="1"/>
</dbReference>
<dbReference type="GO" id="GO:0005737">
    <property type="term" value="C:cytoplasm"/>
    <property type="evidence" value="ECO:0007669"/>
    <property type="project" value="UniProtKB-UniRule"/>
</dbReference>
<dbReference type="InterPro" id="IPR000860">
    <property type="entry name" value="HemC"/>
</dbReference>
<dbReference type="SUPFAM" id="SSF54782">
    <property type="entry name" value="Porphobilinogen deaminase (hydroxymethylbilane synthase), C-terminal domain"/>
    <property type="match status" value="1"/>
</dbReference>
<name>A0A5B9QVH4_9BACT</name>
<dbReference type="GO" id="GO:0004418">
    <property type="term" value="F:hydroxymethylbilane synthase activity"/>
    <property type="evidence" value="ECO:0007669"/>
    <property type="project" value="UniProtKB-UniRule"/>
</dbReference>
<dbReference type="KEGG" id="rul:UC8_39810"/>
<dbReference type="EMBL" id="CP042914">
    <property type="protein sequence ID" value="QEG41952.1"/>
    <property type="molecule type" value="Genomic_DNA"/>
</dbReference>
<dbReference type="HAMAP" id="MF_00260">
    <property type="entry name" value="Porphobil_deam"/>
    <property type="match status" value="1"/>
</dbReference>
<evidence type="ECO:0000256" key="7">
    <source>
        <dbReference type="ARBA" id="ARBA00048169"/>
    </source>
</evidence>
<proteinExistence type="inferred from homology"/>
<evidence type="ECO:0000259" key="10">
    <source>
        <dbReference type="Pfam" id="PF03900"/>
    </source>
</evidence>
<dbReference type="Gene3D" id="3.40.190.10">
    <property type="entry name" value="Periplasmic binding protein-like II"/>
    <property type="match status" value="2"/>
</dbReference>
<evidence type="ECO:0000256" key="6">
    <source>
        <dbReference type="ARBA" id="ARBA00023244"/>
    </source>
</evidence>
<dbReference type="PROSITE" id="PS00533">
    <property type="entry name" value="PORPHOBILINOGEN_DEAM"/>
    <property type="match status" value="1"/>
</dbReference>
<evidence type="ECO:0000256" key="4">
    <source>
        <dbReference type="ARBA" id="ARBA00011245"/>
    </source>
</evidence>
<dbReference type="FunFam" id="3.40.190.10:FF:000005">
    <property type="entry name" value="Porphobilinogen deaminase"/>
    <property type="match status" value="1"/>
</dbReference>
<dbReference type="EC" id="2.5.1.61" evidence="8"/>
<comment type="subunit">
    <text evidence="4 8">Monomer.</text>
</comment>
<dbReference type="PANTHER" id="PTHR11557">
    <property type="entry name" value="PORPHOBILINOGEN DEAMINASE"/>
    <property type="match status" value="1"/>
</dbReference>
<keyword evidence="5 8" id="KW-0808">Transferase</keyword>
<protein>
    <recommendedName>
        <fullName evidence="8">Porphobilinogen deaminase</fullName>
        <shortName evidence="8">PBG</shortName>
        <ecNumber evidence="8">2.5.1.61</ecNumber>
    </recommendedName>
    <alternativeName>
        <fullName evidence="8">Hydroxymethylbilane synthase</fullName>
        <shortName evidence="8">HMBS</shortName>
    </alternativeName>
    <alternativeName>
        <fullName evidence="8">Pre-uroporphyrinogen synthase</fullName>
    </alternativeName>
</protein>
<comment type="miscellaneous">
    <text evidence="8">The porphobilinogen subunits are added to the dipyrromethane group.</text>
</comment>
<evidence type="ECO:0000313" key="11">
    <source>
        <dbReference type="EMBL" id="QEG41952.1"/>
    </source>
</evidence>
<dbReference type="InterPro" id="IPR022419">
    <property type="entry name" value="Porphobilin_deaminase_cofac_BS"/>
</dbReference>
<reference evidence="11 12" key="1">
    <citation type="submission" date="2019-08" db="EMBL/GenBank/DDBJ databases">
        <title>Deep-cultivation of Planctomycetes and their phenomic and genomic characterization uncovers novel biology.</title>
        <authorList>
            <person name="Wiegand S."/>
            <person name="Jogler M."/>
            <person name="Boedeker C."/>
            <person name="Pinto D."/>
            <person name="Vollmers J."/>
            <person name="Rivas-Marin E."/>
            <person name="Kohn T."/>
            <person name="Peeters S.H."/>
            <person name="Heuer A."/>
            <person name="Rast P."/>
            <person name="Oberbeckmann S."/>
            <person name="Bunk B."/>
            <person name="Jeske O."/>
            <person name="Meyerdierks A."/>
            <person name="Storesund J.E."/>
            <person name="Kallscheuer N."/>
            <person name="Luecker S."/>
            <person name="Lage O.M."/>
            <person name="Pohl T."/>
            <person name="Merkel B.J."/>
            <person name="Hornburger P."/>
            <person name="Mueller R.-W."/>
            <person name="Bruemmer F."/>
            <person name="Labrenz M."/>
            <person name="Spormann A.M."/>
            <person name="Op den Camp H."/>
            <person name="Overmann J."/>
            <person name="Amann R."/>
            <person name="Jetten M.S.M."/>
            <person name="Mascher T."/>
            <person name="Medema M.H."/>
            <person name="Devos D.P."/>
            <person name="Kaster A.-K."/>
            <person name="Ovreas L."/>
            <person name="Rohde M."/>
            <person name="Galperin M.Y."/>
            <person name="Jogler C."/>
        </authorList>
    </citation>
    <scope>NUCLEOTIDE SEQUENCE [LARGE SCALE GENOMIC DNA]</scope>
    <source>
        <strain evidence="11 12">UC8</strain>
    </source>
</reference>
<organism evidence="11 12">
    <name type="scientific">Roseimaritima ulvae</name>
    <dbReference type="NCBI Taxonomy" id="980254"/>
    <lineage>
        <taxon>Bacteria</taxon>
        <taxon>Pseudomonadati</taxon>
        <taxon>Planctomycetota</taxon>
        <taxon>Planctomycetia</taxon>
        <taxon>Pirellulales</taxon>
        <taxon>Pirellulaceae</taxon>
        <taxon>Roseimaritima</taxon>
    </lineage>
</organism>
<feature type="modified residue" description="S-(dipyrrolylmethanemethyl)cysteine" evidence="8">
    <location>
        <position position="240"/>
    </location>
</feature>
<comment type="catalytic activity">
    <reaction evidence="7 8">
        <text>4 porphobilinogen + H2O = hydroxymethylbilane + 4 NH4(+)</text>
        <dbReference type="Rhea" id="RHEA:13185"/>
        <dbReference type="ChEBI" id="CHEBI:15377"/>
        <dbReference type="ChEBI" id="CHEBI:28938"/>
        <dbReference type="ChEBI" id="CHEBI:57845"/>
        <dbReference type="ChEBI" id="CHEBI:58126"/>
        <dbReference type="EC" id="2.5.1.61"/>
    </reaction>
</comment>
<dbReference type="Proteomes" id="UP000325286">
    <property type="component" value="Chromosome"/>
</dbReference>
<comment type="cofactor">
    <cofactor evidence="8">
        <name>dipyrromethane</name>
        <dbReference type="ChEBI" id="CHEBI:60342"/>
    </cofactor>
    <text evidence="8">Binds 1 dipyrromethane group covalently.</text>
</comment>
<dbReference type="InterPro" id="IPR022418">
    <property type="entry name" value="Porphobilinogen_deaminase_C"/>
</dbReference>
<evidence type="ECO:0000259" key="9">
    <source>
        <dbReference type="Pfam" id="PF01379"/>
    </source>
</evidence>
<evidence type="ECO:0000313" key="12">
    <source>
        <dbReference type="Proteomes" id="UP000325286"/>
    </source>
</evidence>
<comment type="pathway">
    <text evidence="2">Porphyrin-containing compound metabolism; protoporphyrin-IX biosynthesis; coproporphyrinogen-III from 5-aminolevulinate: step 2/4.</text>
</comment>
<evidence type="ECO:0000256" key="1">
    <source>
        <dbReference type="ARBA" id="ARBA00002869"/>
    </source>
</evidence>
<keyword evidence="12" id="KW-1185">Reference proteome</keyword>
<feature type="domain" description="Porphobilinogen deaminase C-terminal" evidence="10">
    <location>
        <begin position="225"/>
        <end position="293"/>
    </location>
</feature>
<evidence type="ECO:0000256" key="2">
    <source>
        <dbReference type="ARBA" id="ARBA00004735"/>
    </source>
</evidence>
<dbReference type="Pfam" id="PF01379">
    <property type="entry name" value="Porphobil_deam"/>
    <property type="match status" value="1"/>
</dbReference>
<comment type="function">
    <text evidence="1 8">Tetrapolymerization of the monopyrrole PBG into the hydroxymethylbilane pre-uroporphyrinogen in several discrete steps.</text>
</comment>
<dbReference type="PRINTS" id="PR00151">
    <property type="entry name" value="PORPHBDMNASE"/>
</dbReference>
<evidence type="ECO:0000256" key="5">
    <source>
        <dbReference type="ARBA" id="ARBA00022679"/>
    </source>
</evidence>
<feature type="domain" description="Porphobilinogen deaminase N-terminal" evidence="9">
    <location>
        <begin position="7"/>
        <end position="211"/>
    </location>
</feature>
<dbReference type="NCBIfam" id="TIGR00212">
    <property type="entry name" value="hemC"/>
    <property type="match status" value="1"/>
</dbReference>
<dbReference type="Pfam" id="PF03900">
    <property type="entry name" value="Porphobil_deamC"/>
    <property type="match status" value="1"/>
</dbReference>
<dbReference type="OrthoDB" id="9810298at2"/>
<sequence length="305" mass="32771">MQHFPPLRLATRRSPLALWQANWVSDQLRQLGYPTELVLLTSRGDTDQAPIDGTRGVGFFTKRIQQALLDGEADIAVHSLKDLPTETDPAFTLAAIPPRAAVGDCLISGSEKNFAQLPPQAVIGTGSRRRAAQLLHQREDVQVEPIRGNVQSRLQKLADGLFDAIVLAEAGLSRLEMTQHVTERLPLDLMLPAPGQGALGIETRSDNQRITEITQQLDDAVTRAAVTAERKLLSHLSGGCLAPIAALATATDESLHLKAVVLSADGKTRLFHEASDTIANAAELGVVVAEQLRADGADAFIEAAR</sequence>
<dbReference type="GO" id="GO:0006782">
    <property type="term" value="P:protoporphyrinogen IX biosynthetic process"/>
    <property type="evidence" value="ECO:0007669"/>
    <property type="project" value="UniProtKB-UniRule"/>
</dbReference>
<keyword evidence="6 8" id="KW-0627">Porphyrin biosynthesis</keyword>
<accession>A0A5B9QVH4</accession>
<dbReference type="RefSeq" id="WP_068141399.1">
    <property type="nucleotide sequence ID" value="NZ_CP042914.1"/>
</dbReference>
<dbReference type="Gene3D" id="3.30.160.40">
    <property type="entry name" value="Porphobilinogen deaminase, C-terminal domain"/>
    <property type="match status" value="1"/>
</dbReference>
<dbReference type="InterPro" id="IPR036803">
    <property type="entry name" value="Porphobilinogen_deaminase_C_sf"/>
</dbReference>
<gene>
    <name evidence="8 11" type="primary">hemC</name>
    <name evidence="11" type="ORF">UC8_39810</name>
</gene>
<dbReference type="PANTHER" id="PTHR11557:SF0">
    <property type="entry name" value="PORPHOBILINOGEN DEAMINASE"/>
    <property type="match status" value="1"/>
</dbReference>
<comment type="similarity">
    <text evidence="3 8">Belongs to the HMBS family.</text>
</comment>
<evidence type="ECO:0000256" key="8">
    <source>
        <dbReference type="HAMAP-Rule" id="MF_00260"/>
    </source>
</evidence>
<dbReference type="AlphaFoldDB" id="A0A5B9QVH4"/>
<evidence type="ECO:0000256" key="3">
    <source>
        <dbReference type="ARBA" id="ARBA00005638"/>
    </source>
</evidence>
<dbReference type="PIRSF" id="PIRSF001438">
    <property type="entry name" value="4pyrrol_synth_OHMeBilane_synth"/>
    <property type="match status" value="1"/>
</dbReference>
<dbReference type="InterPro" id="IPR022417">
    <property type="entry name" value="Porphobilin_deaminase_N"/>
</dbReference>